<dbReference type="PROSITE" id="PS50887">
    <property type="entry name" value="GGDEF"/>
    <property type="match status" value="1"/>
</dbReference>
<feature type="domain" description="GGDEF" evidence="3">
    <location>
        <begin position="337"/>
        <end position="464"/>
    </location>
</feature>
<evidence type="ECO:0000313" key="5">
    <source>
        <dbReference type="Proteomes" id="UP001165308"/>
    </source>
</evidence>
<sequence>MSGVPSTPANTFDDLCHALGLISSSKTPPELFERLAKTLHKLADNQPIALYRRLSTGNLRLAYCYPLENNLAFHHALLAIHCYDDLAASKLQLYELNGEHGVWGYIGHPPAAYAEPDKWIQLLIDSASQRLRLLKAECMVTRQLGLKSRRRLLYRDIKQPTSIDDILQHHGASWCDIFQTEGIALAYQGDLHCFGKCPSRHPLFHQLQQLNQHNAHDEMTELNGSCQGGMAAQLRVANAALGWLVLFRQQPLLPALAADTTLQGSLSYWTPLEASMTIELADDLAVAITALEVVHLNRQLTKTNQRLESLTRIDPLTKCWNRYYTERVIEDAIHSSVNFAMLMFDIDDFKNINDTYGHATGDDILRDMAFLVQKTLRDDDHFGRWGGDEFIIIVKRVSQDACLQLANRLCHNVEQHIFSIADPLTISIGLTLVQPDDQPRQLFERADQSMYLAKMAGKNQVFLC</sequence>
<dbReference type="SMART" id="SM00267">
    <property type="entry name" value="GGDEF"/>
    <property type="match status" value="1"/>
</dbReference>
<dbReference type="PANTHER" id="PTHR45138">
    <property type="entry name" value="REGULATORY COMPONENTS OF SENSORY TRANSDUCTION SYSTEM"/>
    <property type="match status" value="1"/>
</dbReference>
<dbReference type="EC" id="2.7.7.65" evidence="1"/>
<dbReference type="InterPro" id="IPR043128">
    <property type="entry name" value="Rev_trsase/Diguanyl_cyclase"/>
</dbReference>
<evidence type="ECO:0000313" key="4">
    <source>
        <dbReference type="EMBL" id="MCL7929404.1"/>
    </source>
</evidence>
<evidence type="ECO:0000259" key="3">
    <source>
        <dbReference type="PROSITE" id="PS50887"/>
    </source>
</evidence>
<evidence type="ECO:0000256" key="2">
    <source>
        <dbReference type="ARBA" id="ARBA00034247"/>
    </source>
</evidence>
<dbReference type="SUPFAM" id="SSF55781">
    <property type="entry name" value="GAF domain-like"/>
    <property type="match status" value="1"/>
</dbReference>
<dbReference type="NCBIfam" id="TIGR00254">
    <property type="entry name" value="GGDEF"/>
    <property type="match status" value="1"/>
</dbReference>
<proteinExistence type="predicted"/>
<dbReference type="EMBL" id="JAMJPJ010000005">
    <property type="protein sequence ID" value="MCL7929404.1"/>
    <property type="molecule type" value="Genomic_DNA"/>
</dbReference>
<dbReference type="CDD" id="cd01949">
    <property type="entry name" value="GGDEF"/>
    <property type="match status" value="1"/>
</dbReference>
<dbReference type="Proteomes" id="UP001165308">
    <property type="component" value="Unassembled WGS sequence"/>
</dbReference>
<name>A0ABT0SPX4_9GAMM</name>
<dbReference type="InterPro" id="IPR029787">
    <property type="entry name" value="Nucleotide_cyclase"/>
</dbReference>
<keyword evidence="5" id="KW-1185">Reference proteome</keyword>
<protein>
    <recommendedName>
        <fullName evidence="1">diguanylate cyclase</fullName>
        <ecNumber evidence="1">2.7.7.65</ecNumber>
    </recommendedName>
</protein>
<dbReference type="SUPFAM" id="SSF55073">
    <property type="entry name" value="Nucleotide cyclase"/>
    <property type="match status" value="1"/>
</dbReference>
<dbReference type="PANTHER" id="PTHR45138:SF9">
    <property type="entry name" value="DIGUANYLATE CYCLASE DGCM-RELATED"/>
    <property type="match status" value="1"/>
</dbReference>
<dbReference type="InterPro" id="IPR000160">
    <property type="entry name" value="GGDEF_dom"/>
</dbReference>
<evidence type="ECO:0000256" key="1">
    <source>
        <dbReference type="ARBA" id="ARBA00012528"/>
    </source>
</evidence>
<comment type="caution">
    <text evidence="4">The sequence shown here is derived from an EMBL/GenBank/DDBJ whole genome shotgun (WGS) entry which is preliminary data.</text>
</comment>
<dbReference type="Gene3D" id="3.30.450.270">
    <property type="match status" value="1"/>
</dbReference>
<organism evidence="4 5">
    <name type="scientific">Halomonas llamarensis</name>
    <dbReference type="NCBI Taxonomy" id="2945104"/>
    <lineage>
        <taxon>Bacteria</taxon>
        <taxon>Pseudomonadati</taxon>
        <taxon>Pseudomonadota</taxon>
        <taxon>Gammaproteobacteria</taxon>
        <taxon>Oceanospirillales</taxon>
        <taxon>Halomonadaceae</taxon>
        <taxon>Halomonas</taxon>
    </lineage>
</organism>
<comment type="catalytic activity">
    <reaction evidence="2">
        <text>2 GTP = 3',3'-c-di-GMP + 2 diphosphate</text>
        <dbReference type="Rhea" id="RHEA:24898"/>
        <dbReference type="ChEBI" id="CHEBI:33019"/>
        <dbReference type="ChEBI" id="CHEBI:37565"/>
        <dbReference type="ChEBI" id="CHEBI:58805"/>
        <dbReference type="EC" id="2.7.7.65"/>
    </reaction>
</comment>
<dbReference type="Gene3D" id="3.30.70.270">
    <property type="match status" value="1"/>
</dbReference>
<gene>
    <name evidence="4" type="ORF">M8006_05290</name>
</gene>
<dbReference type="InterPro" id="IPR050469">
    <property type="entry name" value="Diguanylate_Cyclase"/>
</dbReference>
<dbReference type="RefSeq" id="WP_250080417.1">
    <property type="nucleotide sequence ID" value="NZ_JAMJPJ010000005.1"/>
</dbReference>
<dbReference type="Pfam" id="PF00990">
    <property type="entry name" value="GGDEF"/>
    <property type="match status" value="1"/>
</dbReference>
<reference evidence="4" key="1">
    <citation type="submission" date="2022-05" db="EMBL/GenBank/DDBJ databases">
        <title>Halomonas geminus sp. nov. and Halomonas llamarensis sp. nov. isolated from high-altitude salars of the Atacama Desert.</title>
        <authorList>
            <person name="Hintersatz C."/>
            <person name="Rojas L.A."/>
            <person name="Wei T.-S."/>
            <person name="Kutschke S."/>
            <person name="Lehmann F."/>
            <person name="Jain R."/>
            <person name="Pollmann K."/>
        </authorList>
    </citation>
    <scope>NUCLEOTIDE SEQUENCE</scope>
    <source>
        <strain evidence="4">ATCHA</strain>
    </source>
</reference>
<accession>A0ABT0SPX4</accession>
<dbReference type="InterPro" id="IPR043150">
    <property type="entry name" value="Phytochrome_PHY_sf"/>
</dbReference>